<dbReference type="RefSeq" id="XP_056768228.1">
    <property type="nucleotide sequence ID" value="XM_056907501.1"/>
</dbReference>
<evidence type="ECO:0000313" key="1">
    <source>
        <dbReference type="EMBL" id="KAJ5455855.1"/>
    </source>
</evidence>
<accession>A0AAD6CC68</accession>
<proteinExistence type="predicted"/>
<dbReference type="Gene3D" id="1.25.40.10">
    <property type="entry name" value="Tetratricopeptide repeat domain"/>
    <property type="match status" value="1"/>
</dbReference>
<dbReference type="Gene3D" id="3.40.50.1580">
    <property type="entry name" value="Nucleoside phosphorylase domain"/>
    <property type="match status" value="1"/>
</dbReference>
<dbReference type="EMBL" id="JAPVEA010000004">
    <property type="protein sequence ID" value="KAJ5455855.1"/>
    <property type="molecule type" value="Genomic_DNA"/>
</dbReference>
<dbReference type="Proteomes" id="UP001213681">
    <property type="component" value="Unassembled WGS sequence"/>
</dbReference>
<dbReference type="InterPro" id="IPR011990">
    <property type="entry name" value="TPR-like_helical_dom_sf"/>
</dbReference>
<name>A0AAD6CC68_9EURO</name>
<dbReference type="GO" id="GO:0003824">
    <property type="term" value="F:catalytic activity"/>
    <property type="evidence" value="ECO:0007669"/>
    <property type="project" value="InterPro"/>
</dbReference>
<dbReference type="InterPro" id="IPR035994">
    <property type="entry name" value="Nucleoside_phosphorylase_sf"/>
</dbReference>
<dbReference type="SUPFAM" id="SSF53167">
    <property type="entry name" value="Purine and uridine phosphorylases"/>
    <property type="match status" value="1"/>
</dbReference>
<sequence length="615" mass="68806">MPLTHDDYTVAWVCALPLEMTAAKMMLDKVHPPLSQPNSDHNAYTLGSVSGHSVVIACLPSGVYGTTSAAVVLSQMLTTFPALRFGLMVGIGGCVLSKNADIRLGDVVVSIPTAVSGGVIQYNYGKTLRDGRFERTGSLNKPPQLLLTVVSQLRSNVLVENATLERSASEILQNHKTLRKQFSHPDEDQLFQASYDHKNDMEMWIKGSHTAPPLKSFLPRSENGHVLFTSRNRKLAVKVASPNVLSVPDVDENTAMKILQKLLIKEGLLFDNDITTALLEQLGFLPLAISQAAAYINENQITLSDYLSLLKEHETSAAELLSEEFEDDRRYDETPNRVLTTWLVSFQQIQQLDELSADCLSFMACINPRDIPQSILPPAPSAKKRVDALGLLSAYSFISEHVGKGSFSLHRLVHLATRNWMRKNQVFDRWNQGLWRIYLPHALYLTNSPEFRHNYSEYVDFPLRVGRSLQIEGRYDEAKTLFVENLSVREKALGAEHIDSLASVTYLGSVLEDQGKYKEAEAMYRRVLDGREKGLGPEHPDTLTSISHLGWALKEQVKYEEAEAMHRRALKGREKALGSEHPDTLDSVTYRPDFLCQVLAFPFRFGAQTLAAFAH</sequence>
<reference evidence="1" key="1">
    <citation type="submission" date="2022-12" db="EMBL/GenBank/DDBJ databases">
        <authorList>
            <person name="Petersen C."/>
        </authorList>
    </citation>
    <scope>NUCLEOTIDE SEQUENCE</scope>
    <source>
        <strain evidence="1">IBT 16125</strain>
    </source>
</reference>
<reference evidence="1" key="2">
    <citation type="journal article" date="2023" name="IMA Fungus">
        <title>Comparative genomic study of the Penicillium genus elucidates a diverse pangenome and 15 lateral gene transfer events.</title>
        <authorList>
            <person name="Petersen C."/>
            <person name="Sorensen T."/>
            <person name="Nielsen M.R."/>
            <person name="Sondergaard T.E."/>
            <person name="Sorensen J.L."/>
            <person name="Fitzpatrick D.A."/>
            <person name="Frisvad J.C."/>
            <person name="Nielsen K.L."/>
        </authorList>
    </citation>
    <scope>NUCLEOTIDE SEQUENCE</scope>
    <source>
        <strain evidence="1">IBT 16125</strain>
    </source>
</reference>
<dbReference type="Pfam" id="PF13374">
    <property type="entry name" value="TPR_10"/>
    <property type="match status" value="1"/>
</dbReference>
<dbReference type="InterPro" id="IPR027417">
    <property type="entry name" value="P-loop_NTPase"/>
</dbReference>
<dbReference type="Pfam" id="PF13424">
    <property type="entry name" value="TPR_12"/>
    <property type="match status" value="1"/>
</dbReference>
<dbReference type="PANTHER" id="PTHR46082">
    <property type="entry name" value="ATP/GTP-BINDING PROTEIN-RELATED"/>
    <property type="match status" value="1"/>
</dbReference>
<comment type="caution">
    <text evidence="1">The sequence shown here is derived from an EMBL/GenBank/DDBJ whole genome shotgun (WGS) entry which is preliminary data.</text>
</comment>
<dbReference type="GeneID" id="81597744"/>
<dbReference type="AlphaFoldDB" id="A0AAD6CC68"/>
<protein>
    <submittedName>
        <fullName evidence="1">Tetratricopeptide-like helical</fullName>
    </submittedName>
</protein>
<dbReference type="PANTHER" id="PTHR46082:SF11">
    <property type="entry name" value="AAA+ ATPASE DOMAIN-CONTAINING PROTEIN-RELATED"/>
    <property type="match status" value="1"/>
</dbReference>
<dbReference type="GO" id="GO:0009116">
    <property type="term" value="P:nucleoside metabolic process"/>
    <property type="evidence" value="ECO:0007669"/>
    <property type="project" value="InterPro"/>
</dbReference>
<keyword evidence="2" id="KW-1185">Reference proteome</keyword>
<dbReference type="SUPFAM" id="SSF48452">
    <property type="entry name" value="TPR-like"/>
    <property type="match status" value="1"/>
</dbReference>
<organism evidence="1 2">
    <name type="scientific">Penicillium daleae</name>
    <dbReference type="NCBI Taxonomy" id="63821"/>
    <lineage>
        <taxon>Eukaryota</taxon>
        <taxon>Fungi</taxon>
        <taxon>Dikarya</taxon>
        <taxon>Ascomycota</taxon>
        <taxon>Pezizomycotina</taxon>
        <taxon>Eurotiomycetes</taxon>
        <taxon>Eurotiomycetidae</taxon>
        <taxon>Eurotiales</taxon>
        <taxon>Aspergillaceae</taxon>
        <taxon>Penicillium</taxon>
    </lineage>
</organism>
<gene>
    <name evidence="1" type="ORF">N7458_004119</name>
</gene>
<dbReference type="InterPro" id="IPR053137">
    <property type="entry name" value="NLR-like"/>
</dbReference>
<evidence type="ECO:0000313" key="2">
    <source>
        <dbReference type="Proteomes" id="UP001213681"/>
    </source>
</evidence>
<dbReference type="SUPFAM" id="SSF52540">
    <property type="entry name" value="P-loop containing nucleoside triphosphate hydrolases"/>
    <property type="match status" value="1"/>
</dbReference>